<dbReference type="Pfam" id="PF13439">
    <property type="entry name" value="Glyco_transf_4"/>
    <property type="match status" value="1"/>
</dbReference>
<comment type="caution">
    <text evidence="4">The sequence shown here is derived from an EMBL/GenBank/DDBJ whole genome shotgun (WGS) entry which is preliminary data.</text>
</comment>
<organism evidence="4 5">
    <name type="scientific">Tessaracoccus rhinocerotis</name>
    <dbReference type="NCBI Taxonomy" id="1689449"/>
    <lineage>
        <taxon>Bacteria</taxon>
        <taxon>Bacillati</taxon>
        <taxon>Actinomycetota</taxon>
        <taxon>Actinomycetes</taxon>
        <taxon>Propionibacteriales</taxon>
        <taxon>Propionibacteriaceae</taxon>
        <taxon>Tessaracoccus</taxon>
    </lineage>
</organism>
<dbReference type="SUPFAM" id="SSF53756">
    <property type="entry name" value="UDP-Glycosyltransferase/glycogen phosphorylase"/>
    <property type="match status" value="1"/>
</dbReference>
<keyword evidence="2 4" id="KW-0808">Transferase</keyword>
<evidence type="ECO:0000259" key="3">
    <source>
        <dbReference type="Pfam" id="PF13439"/>
    </source>
</evidence>
<keyword evidence="5" id="KW-1185">Reference proteome</keyword>
<gene>
    <name evidence="4" type="ORF">FOJ82_10995</name>
</gene>
<evidence type="ECO:0000313" key="4">
    <source>
        <dbReference type="EMBL" id="TRY17933.1"/>
    </source>
</evidence>
<dbReference type="EMBL" id="VKKG01000004">
    <property type="protein sequence ID" value="TRY17933.1"/>
    <property type="molecule type" value="Genomic_DNA"/>
</dbReference>
<feature type="domain" description="Glycosyltransferase subfamily 4-like N-terminal" evidence="3">
    <location>
        <begin position="17"/>
        <end position="197"/>
    </location>
</feature>
<evidence type="ECO:0000256" key="1">
    <source>
        <dbReference type="ARBA" id="ARBA00022676"/>
    </source>
</evidence>
<reference evidence="4 5" key="1">
    <citation type="submission" date="2019-07" db="EMBL/GenBank/DDBJ databases">
        <authorList>
            <person name="Zhou L.-Y."/>
        </authorList>
    </citation>
    <scope>NUCLEOTIDE SEQUENCE [LARGE SCALE GENOMIC DNA]</scope>
    <source>
        <strain evidence="4 5">YIM 101269</strain>
    </source>
</reference>
<keyword evidence="1" id="KW-0328">Glycosyltransferase</keyword>
<dbReference type="Gene3D" id="3.40.50.2000">
    <property type="entry name" value="Glycogen Phosphorylase B"/>
    <property type="match status" value="2"/>
</dbReference>
<dbReference type="GO" id="GO:0016757">
    <property type="term" value="F:glycosyltransferase activity"/>
    <property type="evidence" value="ECO:0007669"/>
    <property type="project" value="UniProtKB-KW"/>
</dbReference>
<dbReference type="PANTHER" id="PTHR12526:SF600">
    <property type="entry name" value="GLYCOSYL TRANSFERASE GROUP 1"/>
    <property type="match status" value="1"/>
</dbReference>
<evidence type="ECO:0000313" key="5">
    <source>
        <dbReference type="Proteomes" id="UP000317638"/>
    </source>
</evidence>
<dbReference type="AlphaFoldDB" id="A0A553JZR1"/>
<proteinExistence type="predicted"/>
<accession>A0A553JZR1</accession>
<evidence type="ECO:0000256" key="2">
    <source>
        <dbReference type="ARBA" id="ARBA00022679"/>
    </source>
</evidence>
<dbReference type="OrthoDB" id="3335961at2"/>
<name>A0A553JZR1_9ACTN</name>
<sequence length="389" mass="42491">MDVLMLVATSVATDSRVLREAATLVGAGHRVHIIGRSVPDDFEPAVGVTVSSVGTSSVFRAEGRPTLQGRRLQAPVRFARWFLLPQHRRSSFGRWADGALADARNRQFDVVHAHDFTALAAGDELARERGVPLVYDSHELWSGMPRQHRPTPLADLRDRRAEAELGGRATAVITVGRGVAEALERRYRWDNVSVVRNTFPLRDELPEPLAAPTGLVYAGRVSAYRELETIAAASPALGLPVTACGPADETWLTAFEPGTVEVLPALSLEGASNLIREAGAALVTHSNRWENHRLALPNKLFHAVSLGVPVVATDVGELARTVREHNLGTLYTPSDPASLQDAVERLCREYPQLVASVRAARQELSWDVDAQRLVGLYAKLGREEREGQE</sequence>
<dbReference type="InterPro" id="IPR028098">
    <property type="entry name" value="Glyco_trans_4-like_N"/>
</dbReference>
<dbReference type="PANTHER" id="PTHR12526">
    <property type="entry name" value="GLYCOSYLTRANSFERASE"/>
    <property type="match status" value="1"/>
</dbReference>
<dbReference type="Pfam" id="PF13692">
    <property type="entry name" value="Glyco_trans_1_4"/>
    <property type="match status" value="1"/>
</dbReference>
<protein>
    <submittedName>
        <fullName evidence="4">Glycosyltransferase family 4 protein</fullName>
    </submittedName>
</protein>
<dbReference type="Proteomes" id="UP000317638">
    <property type="component" value="Unassembled WGS sequence"/>
</dbReference>